<evidence type="ECO:0000259" key="4">
    <source>
        <dbReference type="Pfam" id="PF14214"/>
    </source>
</evidence>
<dbReference type="InterPro" id="IPR010285">
    <property type="entry name" value="DNA_helicase_pif1-like_DEAD"/>
</dbReference>
<feature type="compositionally biased region" description="Low complexity" evidence="2">
    <location>
        <begin position="1992"/>
        <end position="2005"/>
    </location>
</feature>
<comment type="cofactor">
    <cofactor evidence="1">
        <name>Mg(2+)</name>
        <dbReference type="ChEBI" id="CHEBI:18420"/>
    </cofactor>
</comment>
<protein>
    <recommendedName>
        <fullName evidence="1">ATP-dependent DNA helicase</fullName>
        <ecNumber evidence="1">5.6.2.3</ecNumber>
    </recommendedName>
</protein>
<name>A0A6N2M7D6_SALVM</name>
<dbReference type="CDD" id="cd18809">
    <property type="entry name" value="SF1_C_RecD"/>
    <property type="match status" value="1"/>
</dbReference>
<gene>
    <name evidence="6" type="ORF">SVIM_LOCUS320726</name>
</gene>
<dbReference type="GO" id="GO:0006281">
    <property type="term" value="P:DNA repair"/>
    <property type="evidence" value="ECO:0007669"/>
    <property type="project" value="UniProtKB-KW"/>
</dbReference>
<keyword evidence="1" id="KW-0547">Nucleotide-binding</keyword>
<evidence type="ECO:0000256" key="2">
    <source>
        <dbReference type="SAM" id="MobiDB-lite"/>
    </source>
</evidence>
<dbReference type="Pfam" id="PF21530">
    <property type="entry name" value="Pif1_2B_dom"/>
    <property type="match status" value="1"/>
</dbReference>
<sequence>MRSRRQRPLRDPHIECHPYPTAIFDDDSYPVTNDIYPVIDESFVGVSSSLDIESAHQSLFDRDAHIGFHYEDPSAIASSSSGPSLRSKSHGTEHANVITPLSSDNLSSLVSNCQAEDQPINVPSMTPDQYNIIGQSSYKKKRKQRLARSSKKNPSFTSCCANGKIQLPAAPNTPQFLDDLLNPDKGSLSVKFRHNIRAYNSMFAFTSMGAHIDHTVNSQPGPYIFKINGQCHHLMGSLLPIDAESPRFAQLYIFDTDNEIANRLHPFNNDNCQSSLDENVVKKLIDMLDCSNALVKLFRQVRHRLNNDEFPNFKLRLIGKRDGDSKQYDDPSSNDVCGLIVGDIGESQTDRDIIIESYSRNLRRISKLHPKFMSLQYPLLFPYGEDGYHTDILFTNQEHYTPSKRQKVTMIAYYAYVIQERLGDSSTLTKGGRLYQQFLVDAFMNVEQERLDFIRSNQENLRIESYKGVQEAVLRGDVNGSSTGKIILPSSLTGSPRYMINNYHDAMAICRHYGNPDLFITFTCNVNWPEIQREIKKSRNYKAEDKPDIIARVFRYKLNDMISFIKSGQPFGKTIADVCAIEFQKRGLPHTHLLIWVASEYKFRSPEDVDSIISAELPDKADDPHCYAIVSKFMLHGPCGIASPKAQCMKGNKCSKHFPKKFKESTVFGENGFVFYKRRNFPNSFVLKNGIALSNSYVVPYNRELLIRYNAHVNVEICCQSMLIKYLFKYVSKGSDRCRAVVQSERNDEIQAYLNCRFICPYEVVWRLLQFPIHSRTPAVERLQIHLPMQHSVVFFGNQNLSSVLRKPGLNKTMLTGWFDRNKEDVEATQLYYSQFPNKYVWDARQKEWIYRTRGFSLGRITYVHPAAGELYFLKMLLNHVKGATSFEYLRCVSGVVYPTFQLACKALGLLGDGKEWAEAFSEAVLTASSSQLRQLFVSITLFCEIASPQDLLDQFWHTMHDDIRIKLSSFSPHDLHFRDDELKNYVLYELEQLFNASATSLKDYNLPLPNDRLMSEIRNNLLREELNYDISELQSNNAASISLLNTCQKKIYDRVMESISRNQQSLIFVYGHGGIGKTFLWHSLINSIRSEGLIVLAVASSGIASILLPGGRTAHSRFKIPLAINENSTCEIKKNTHLSRLIETKTLIVWDEAPMNNRYCFETLDRSLRDIMGQTGHSNHNQPFGGKSILLGGDYRQILPVIPGGTKEDIINASLSSSPLWPKFEIMLLKQNMRLSIDGLGSDEINEIKTFVEWILKIGDRDLCDIPFFDELDESLIKIPCDLQLHTSGDPIKAMVSAIYPSIEQPALEPSYFKERAIITPKNITVTEINNFILGVTHGPQRIYLSSDSVDASSSDNDNINLLYPLEFINQLEFSGVPSHILALKIGAPIMLLRNLSPMIGLCNGTRLIITQLADRVIEAQIITGSHIGDRVFIPRIIFPINDDKCPFTIKRRQFPIRLCYAMTINKSQGQSLKFVGVFLKEQVFTHGQLYVALSRVTSKKGLKIISCDQEGKQLDYAKNIVYKDGGAIQGSSKAKDAEFFNLNIIEGSYIEIKDFYTYENRAANIVVDHEAIIDLKSDTKIMHLDSVKHDVPRYHFNLTDFAHVLTKGRGSRVLTGIQPIEKILVQGHRLEDKKEFIIENIRGEDLRVTLWGDIARSFDDNIINAQESPIIVVFSGFRVTEFRGAANLTGTAASLWYFNPNIPEVLPYKQFYSQVPHDVHQLPPSLNAVVSLDQQINENRKTIKEILCMDPHQHKNMRFTCMASITDYDLFNGWWSKTCPKCTKTLSGPLDNLRCFEHGTPDSAPIPSFKVNCIVTDDKDVTNFFLSGKTAENFFNTSAHHLVYDKKYVDPYTVPPQMTQVLNKMKIFQLRFGAYKSAINRCDIFVTNVFDGGIKQSSEIQSEQFGAGSSTTPTTITIEDSSIVQADTLTPITPPDNTPPSQHQEDSYRLKAKKSLDFTDSHSEKIHLKQKSIILDEEDEPPTKRNKDNLSPSSESPPSLPSSVQWPFGEQRYTEKEQWE</sequence>
<dbReference type="Gene3D" id="3.40.50.300">
    <property type="entry name" value="P-loop containing nucleotide triphosphate hydrolases"/>
    <property type="match status" value="1"/>
</dbReference>
<dbReference type="InterPro" id="IPR049163">
    <property type="entry name" value="Pif1-like_2B_dom"/>
</dbReference>
<dbReference type="InterPro" id="IPR027417">
    <property type="entry name" value="P-loop_NTPase"/>
</dbReference>
<keyword evidence="1" id="KW-0067">ATP-binding</keyword>
<dbReference type="GO" id="GO:0000723">
    <property type="term" value="P:telomere maintenance"/>
    <property type="evidence" value="ECO:0007669"/>
    <property type="project" value="InterPro"/>
</dbReference>
<dbReference type="Pfam" id="PF05970">
    <property type="entry name" value="PIF1"/>
    <property type="match status" value="1"/>
</dbReference>
<keyword evidence="1" id="KW-0378">Hydrolase</keyword>
<accession>A0A6N2M7D6</accession>
<organism evidence="6">
    <name type="scientific">Salix viminalis</name>
    <name type="common">Common osier</name>
    <name type="synonym">Basket willow</name>
    <dbReference type="NCBI Taxonomy" id="40686"/>
    <lineage>
        <taxon>Eukaryota</taxon>
        <taxon>Viridiplantae</taxon>
        <taxon>Streptophyta</taxon>
        <taxon>Embryophyta</taxon>
        <taxon>Tracheophyta</taxon>
        <taxon>Spermatophyta</taxon>
        <taxon>Magnoliopsida</taxon>
        <taxon>eudicotyledons</taxon>
        <taxon>Gunneridae</taxon>
        <taxon>Pentapetalae</taxon>
        <taxon>rosids</taxon>
        <taxon>fabids</taxon>
        <taxon>Malpighiales</taxon>
        <taxon>Salicaceae</taxon>
        <taxon>Saliceae</taxon>
        <taxon>Salix</taxon>
    </lineage>
</organism>
<dbReference type="GO" id="GO:0006310">
    <property type="term" value="P:DNA recombination"/>
    <property type="evidence" value="ECO:0007669"/>
    <property type="project" value="UniProtKB-KW"/>
</dbReference>
<evidence type="ECO:0000259" key="5">
    <source>
        <dbReference type="Pfam" id="PF21530"/>
    </source>
</evidence>
<keyword evidence="1" id="KW-0347">Helicase</keyword>
<keyword evidence="1" id="KW-0227">DNA damage</keyword>
<feature type="domain" description="DNA helicase Pif1-like DEAD-box helicase" evidence="3">
    <location>
        <begin position="1045"/>
        <end position="1262"/>
    </location>
</feature>
<evidence type="ECO:0000313" key="6">
    <source>
        <dbReference type="EMBL" id="VFU48746.1"/>
    </source>
</evidence>
<dbReference type="Gene3D" id="2.40.50.140">
    <property type="entry name" value="Nucleic acid-binding proteins"/>
    <property type="match status" value="2"/>
</dbReference>
<feature type="domain" description="Helitron helicase-like" evidence="4">
    <location>
        <begin position="413"/>
        <end position="595"/>
    </location>
</feature>
<evidence type="ECO:0000259" key="3">
    <source>
        <dbReference type="Pfam" id="PF05970"/>
    </source>
</evidence>
<dbReference type="PANTHER" id="PTHR10492:SF57">
    <property type="entry name" value="ATP-DEPENDENT DNA HELICASE"/>
    <property type="match status" value="1"/>
</dbReference>
<dbReference type="EC" id="5.6.2.3" evidence="1"/>
<feature type="domain" description="DNA helicase Pif1-like 2B" evidence="5">
    <location>
        <begin position="1368"/>
        <end position="1414"/>
    </location>
</feature>
<keyword evidence="1" id="KW-0234">DNA repair</keyword>
<dbReference type="SUPFAM" id="SSF52540">
    <property type="entry name" value="P-loop containing nucleoside triphosphate hydrolases"/>
    <property type="match status" value="2"/>
</dbReference>
<evidence type="ECO:0000256" key="1">
    <source>
        <dbReference type="RuleBase" id="RU363044"/>
    </source>
</evidence>
<reference evidence="6" key="1">
    <citation type="submission" date="2019-03" db="EMBL/GenBank/DDBJ databases">
        <authorList>
            <person name="Mank J."/>
            <person name="Almeida P."/>
        </authorList>
    </citation>
    <scope>NUCLEOTIDE SEQUENCE</scope>
    <source>
        <strain evidence="6">78183</strain>
    </source>
</reference>
<dbReference type="CDD" id="cd04481">
    <property type="entry name" value="RPA1_DBD_B_like"/>
    <property type="match status" value="1"/>
</dbReference>
<dbReference type="GO" id="GO:0016787">
    <property type="term" value="F:hydrolase activity"/>
    <property type="evidence" value="ECO:0007669"/>
    <property type="project" value="UniProtKB-KW"/>
</dbReference>
<dbReference type="GO" id="GO:0043139">
    <property type="term" value="F:5'-3' DNA helicase activity"/>
    <property type="evidence" value="ECO:0007669"/>
    <property type="project" value="UniProtKB-EC"/>
</dbReference>
<dbReference type="InterPro" id="IPR025476">
    <property type="entry name" value="Helitron_helicase-like"/>
</dbReference>
<dbReference type="Pfam" id="PF14214">
    <property type="entry name" value="Helitron_like_N"/>
    <property type="match status" value="1"/>
</dbReference>
<feature type="region of interest" description="Disordered" evidence="2">
    <location>
        <begin position="1969"/>
        <end position="2022"/>
    </location>
</feature>
<dbReference type="PANTHER" id="PTHR10492">
    <property type="match status" value="1"/>
</dbReference>
<feature type="region of interest" description="Disordered" evidence="2">
    <location>
        <begin position="1930"/>
        <end position="1949"/>
    </location>
</feature>
<dbReference type="SUPFAM" id="SSF50249">
    <property type="entry name" value="Nucleic acid-binding proteins"/>
    <property type="match status" value="2"/>
</dbReference>
<dbReference type="EMBL" id="CAADRP010001707">
    <property type="protein sequence ID" value="VFU48746.1"/>
    <property type="molecule type" value="Genomic_DNA"/>
</dbReference>
<proteinExistence type="inferred from homology"/>
<keyword evidence="1" id="KW-0233">DNA recombination</keyword>
<dbReference type="GO" id="GO:0005524">
    <property type="term" value="F:ATP binding"/>
    <property type="evidence" value="ECO:0007669"/>
    <property type="project" value="UniProtKB-KW"/>
</dbReference>
<comment type="catalytic activity">
    <reaction evidence="1">
        <text>ATP + H2O = ADP + phosphate + H(+)</text>
        <dbReference type="Rhea" id="RHEA:13065"/>
        <dbReference type="ChEBI" id="CHEBI:15377"/>
        <dbReference type="ChEBI" id="CHEBI:15378"/>
        <dbReference type="ChEBI" id="CHEBI:30616"/>
        <dbReference type="ChEBI" id="CHEBI:43474"/>
        <dbReference type="ChEBI" id="CHEBI:456216"/>
        <dbReference type="EC" id="5.6.2.3"/>
    </reaction>
</comment>
<dbReference type="InterPro" id="IPR012340">
    <property type="entry name" value="NA-bd_OB-fold"/>
</dbReference>
<comment type="similarity">
    <text evidence="1">Belongs to the helicase family.</text>
</comment>